<keyword evidence="2" id="KW-1185">Reference proteome</keyword>
<name>A0A0N7KJI9_ORYSJ</name>
<accession>A0A0N7KJI9</accession>
<dbReference type="Proteomes" id="UP000059680">
    <property type="component" value="Chromosome 4"/>
</dbReference>
<dbReference type="PaxDb" id="39947-A0A0N7KJI9"/>
<organism evidence="1 2">
    <name type="scientific">Oryza sativa subsp. japonica</name>
    <name type="common">Rice</name>
    <dbReference type="NCBI Taxonomy" id="39947"/>
    <lineage>
        <taxon>Eukaryota</taxon>
        <taxon>Viridiplantae</taxon>
        <taxon>Streptophyta</taxon>
        <taxon>Embryophyta</taxon>
        <taxon>Tracheophyta</taxon>
        <taxon>Spermatophyta</taxon>
        <taxon>Magnoliopsida</taxon>
        <taxon>Liliopsida</taxon>
        <taxon>Poales</taxon>
        <taxon>Poaceae</taxon>
        <taxon>BOP clade</taxon>
        <taxon>Oryzoideae</taxon>
        <taxon>Oryzeae</taxon>
        <taxon>Oryzinae</taxon>
        <taxon>Oryza</taxon>
        <taxon>Oryza sativa</taxon>
    </lineage>
</organism>
<dbReference type="AlphaFoldDB" id="A0A0N7KJI9"/>
<reference evidence="1 2" key="2">
    <citation type="journal article" date="2013" name="Plant Cell Physiol.">
        <title>Rice Annotation Project Database (RAP-DB): an integrative and interactive database for rice genomics.</title>
        <authorList>
            <person name="Sakai H."/>
            <person name="Lee S.S."/>
            <person name="Tanaka T."/>
            <person name="Numa H."/>
            <person name="Kim J."/>
            <person name="Kawahara Y."/>
            <person name="Wakimoto H."/>
            <person name="Yang C.C."/>
            <person name="Iwamoto M."/>
            <person name="Abe T."/>
            <person name="Yamada Y."/>
            <person name="Muto A."/>
            <person name="Inokuchi H."/>
            <person name="Ikemura T."/>
            <person name="Matsumoto T."/>
            <person name="Sasaki T."/>
            <person name="Itoh T."/>
        </authorList>
    </citation>
    <scope>NUCLEOTIDE SEQUENCE [LARGE SCALE GENOMIC DNA]</scope>
    <source>
        <strain evidence="2">cv. Nipponbare</strain>
    </source>
</reference>
<dbReference type="EMBL" id="AP014960">
    <property type="protein sequence ID" value="BAS90545.1"/>
    <property type="molecule type" value="Genomic_DNA"/>
</dbReference>
<evidence type="ECO:0000313" key="1">
    <source>
        <dbReference type="EMBL" id="BAS90545.1"/>
    </source>
</evidence>
<gene>
    <name evidence="1" type="ordered locus">Os04g0568050</name>
    <name evidence="1" type="ORF">OSNPB_040568050</name>
</gene>
<reference evidence="2" key="1">
    <citation type="journal article" date="2005" name="Nature">
        <title>The map-based sequence of the rice genome.</title>
        <authorList>
            <consortium name="International rice genome sequencing project (IRGSP)"/>
            <person name="Matsumoto T."/>
            <person name="Wu J."/>
            <person name="Kanamori H."/>
            <person name="Katayose Y."/>
            <person name="Fujisawa M."/>
            <person name="Namiki N."/>
            <person name="Mizuno H."/>
            <person name="Yamamoto K."/>
            <person name="Antonio B.A."/>
            <person name="Baba T."/>
            <person name="Sakata K."/>
            <person name="Nagamura Y."/>
            <person name="Aoki H."/>
            <person name="Arikawa K."/>
            <person name="Arita K."/>
            <person name="Bito T."/>
            <person name="Chiden Y."/>
            <person name="Fujitsuka N."/>
            <person name="Fukunaka R."/>
            <person name="Hamada M."/>
            <person name="Harada C."/>
            <person name="Hayashi A."/>
            <person name="Hijishita S."/>
            <person name="Honda M."/>
            <person name="Hosokawa S."/>
            <person name="Ichikawa Y."/>
            <person name="Idonuma A."/>
            <person name="Iijima M."/>
            <person name="Ikeda M."/>
            <person name="Ikeno M."/>
            <person name="Ito K."/>
            <person name="Ito S."/>
            <person name="Ito T."/>
            <person name="Ito Y."/>
            <person name="Ito Y."/>
            <person name="Iwabuchi A."/>
            <person name="Kamiya K."/>
            <person name="Karasawa W."/>
            <person name="Kurita K."/>
            <person name="Katagiri S."/>
            <person name="Kikuta A."/>
            <person name="Kobayashi H."/>
            <person name="Kobayashi N."/>
            <person name="Machita K."/>
            <person name="Maehara T."/>
            <person name="Masukawa M."/>
            <person name="Mizubayashi T."/>
            <person name="Mukai Y."/>
            <person name="Nagasaki H."/>
            <person name="Nagata Y."/>
            <person name="Naito S."/>
            <person name="Nakashima M."/>
            <person name="Nakama Y."/>
            <person name="Nakamichi Y."/>
            <person name="Nakamura M."/>
            <person name="Meguro A."/>
            <person name="Negishi M."/>
            <person name="Ohta I."/>
            <person name="Ohta T."/>
            <person name="Okamoto M."/>
            <person name="Ono N."/>
            <person name="Saji S."/>
            <person name="Sakaguchi M."/>
            <person name="Sakai K."/>
            <person name="Shibata M."/>
            <person name="Shimokawa T."/>
            <person name="Song J."/>
            <person name="Takazaki Y."/>
            <person name="Terasawa K."/>
            <person name="Tsugane M."/>
            <person name="Tsuji K."/>
            <person name="Ueda S."/>
            <person name="Waki K."/>
            <person name="Yamagata H."/>
            <person name="Yamamoto M."/>
            <person name="Yamamoto S."/>
            <person name="Yamane H."/>
            <person name="Yoshiki S."/>
            <person name="Yoshihara R."/>
            <person name="Yukawa K."/>
            <person name="Zhong H."/>
            <person name="Yano M."/>
            <person name="Yuan Q."/>
            <person name="Ouyang S."/>
            <person name="Liu J."/>
            <person name="Jones K.M."/>
            <person name="Gansberger K."/>
            <person name="Moffat K."/>
            <person name="Hill J."/>
            <person name="Bera J."/>
            <person name="Fadrosh D."/>
            <person name="Jin S."/>
            <person name="Johri S."/>
            <person name="Kim M."/>
            <person name="Overton L."/>
            <person name="Reardon M."/>
            <person name="Tsitrin T."/>
            <person name="Vuong H."/>
            <person name="Weaver B."/>
            <person name="Ciecko A."/>
            <person name="Tallon L."/>
            <person name="Jackson J."/>
            <person name="Pai G."/>
            <person name="Aken S.V."/>
            <person name="Utterback T."/>
            <person name="Reidmuller S."/>
            <person name="Feldblyum T."/>
            <person name="Hsiao J."/>
            <person name="Zismann V."/>
            <person name="Iobst S."/>
            <person name="de Vazeille A.R."/>
            <person name="Buell C.R."/>
            <person name="Ying K."/>
            <person name="Li Y."/>
            <person name="Lu T."/>
            <person name="Huang Y."/>
            <person name="Zhao Q."/>
            <person name="Feng Q."/>
            <person name="Zhang L."/>
            <person name="Zhu J."/>
            <person name="Weng Q."/>
            <person name="Mu J."/>
            <person name="Lu Y."/>
            <person name="Fan D."/>
            <person name="Liu Y."/>
            <person name="Guan J."/>
            <person name="Zhang Y."/>
            <person name="Yu S."/>
            <person name="Liu X."/>
            <person name="Zhang Y."/>
            <person name="Hong G."/>
            <person name="Han B."/>
            <person name="Choisne N."/>
            <person name="Demange N."/>
            <person name="Orjeda G."/>
            <person name="Samain S."/>
            <person name="Cattolico L."/>
            <person name="Pelletier E."/>
            <person name="Couloux A."/>
            <person name="Segurens B."/>
            <person name="Wincker P."/>
            <person name="D'Hont A."/>
            <person name="Scarpelli C."/>
            <person name="Weissenbach J."/>
            <person name="Salanoubat M."/>
            <person name="Quetier F."/>
            <person name="Yu Y."/>
            <person name="Kim H.R."/>
            <person name="Rambo T."/>
            <person name="Currie J."/>
            <person name="Collura K."/>
            <person name="Luo M."/>
            <person name="Yang T."/>
            <person name="Ammiraju J.S.S."/>
            <person name="Engler F."/>
            <person name="Soderlund C."/>
            <person name="Wing R.A."/>
            <person name="Palmer L.E."/>
            <person name="de la Bastide M."/>
            <person name="Spiegel L."/>
            <person name="Nascimento L."/>
            <person name="Zutavern T."/>
            <person name="O'Shaughnessy A."/>
            <person name="Dike S."/>
            <person name="Dedhia N."/>
            <person name="Preston R."/>
            <person name="Balija V."/>
            <person name="McCombie W.R."/>
            <person name="Chow T."/>
            <person name="Chen H."/>
            <person name="Chung M."/>
            <person name="Chen C."/>
            <person name="Shaw J."/>
            <person name="Wu H."/>
            <person name="Hsiao K."/>
            <person name="Chao Y."/>
            <person name="Chu M."/>
            <person name="Cheng C."/>
            <person name="Hour A."/>
            <person name="Lee P."/>
            <person name="Lin S."/>
            <person name="Lin Y."/>
            <person name="Liou J."/>
            <person name="Liu S."/>
            <person name="Hsing Y."/>
            <person name="Raghuvanshi S."/>
            <person name="Mohanty A."/>
            <person name="Bharti A.K."/>
            <person name="Gaur A."/>
            <person name="Gupta V."/>
            <person name="Kumar D."/>
            <person name="Ravi V."/>
            <person name="Vij S."/>
            <person name="Kapur A."/>
            <person name="Khurana P."/>
            <person name="Khurana P."/>
            <person name="Khurana J.P."/>
            <person name="Tyagi A.K."/>
            <person name="Gaikwad K."/>
            <person name="Singh A."/>
            <person name="Dalal V."/>
            <person name="Srivastava S."/>
            <person name="Dixit A."/>
            <person name="Pal A.K."/>
            <person name="Ghazi I.A."/>
            <person name="Yadav M."/>
            <person name="Pandit A."/>
            <person name="Bhargava A."/>
            <person name="Sureshbabu K."/>
            <person name="Batra K."/>
            <person name="Sharma T.R."/>
            <person name="Mohapatra T."/>
            <person name="Singh N.K."/>
            <person name="Messing J."/>
            <person name="Nelson A.B."/>
            <person name="Fuks G."/>
            <person name="Kavchok S."/>
            <person name="Keizer G."/>
            <person name="Linton E."/>
            <person name="Llaca V."/>
            <person name="Song R."/>
            <person name="Tanyolac B."/>
            <person name="Young S."/>
            <person name="Ho-Il K."/>
            <person name="Hahn J.H."/>
            <person name="Sangsakoo G."/>
            <person name="Vanavichit A."/>
            <person name="de Mattos Luiz.A.T."/>
            <person name="Zimmer P.D."/>
            <person name="Malone G."/>
            <person name="Dellagostin O."/>
            <person name="de Oliveira A.C."/>
            <person name="Bevan M."/>
            <person name="Bancroft I."/>
            <person name="Minx P."/>
            <person name="Cordum H."/>
            <person name="Wilson R."/>
            <person name="Cheng Z."/>
            <person name="Jin W."/>
            <person name="Jiang J."/>
            <person name="Leong S.A."/>
            <person name="Iwama H."/>
            <person name="Gojobori T."/>
            <person name="Itoh T."/>
            <person name="Niimura Y."/>
            <person name="Fujii Y."/>
            <person name="Habara T."/>
            <person name="Sakai H."/>
            <person name="Sato Y."/>
            <person name="Wilson G."/>
            <person name="Kumar K."/>
            <person name="McCouch S."/>
            <person name="Juretic N."/>
            <person name="Hoen D."/>
            <person name="Wright S."/>
            <person name="Bruskiewich R."/>
            <person name="Bureau T."/>
            <person name="Miyao A."/>
            <person name="Hirochika H."/>
            <person name="Nishikawa T."/>
            <person name="Kadowaki K."/>
            <person name="Sugiura M."/>
            <person name="Burr B."/>
            <person name="Sasaki T."/>
        </authorList>
    </citation>
    <scope>NUCLEOTIDE SEQUENCE [LARGE SCALE GENOMIC DNA]</scope>
    <source>
        <strain evidence="2">cv. Nipponbare</strain>
    </source>
</reference>
<proteinExistence type="predicted"/>
<evidence type="ECO:0000313" key="2">
    <source>
        <dbReference type="Proteomes" id="UP000059680"/>
    </source>
</evidence>
<sequence length="88" mass="9817">MESPGNPPPNSCSHPLVFRLDHTEEVDADDNCLFTAANKPGERDLRHNIARLFADVYAAQITRQNQQPPPQHTHLVGARTMATVTKRC</sequence>
<reference evidence="1 2" key="3">
    <citation type="journal article" date="2013" name="Rice">
        <title>Improvement of the Oryza sativa Nipponbare reference genome using next generation sequence and optical map data.</title>
        <authorList>
            <person name="Kawahara Y."/>
            <person name="de la Bastide M."/>
            <person name="Hamilton J.P."/>
            <person name="Kanamori H."/>
            <person name="McCombie W.R."/>
            <person name="Ouyang S."/>
            <person name="Schwartz D.C."/>
            <person name="Tanaka T."/>
            <person name="Wu J."/>
            <person name="Zhou S."/>
            <person name="Childs K.L."/>
            <person name="Davidson R.M."/>
            <person name="Lin H."/>
            <person name="Quesada-Ocampo L."/>
            <person name="Vaillancourt B."/>
            <person name="Sakai H."/>
            <person name="Lee S.S."/>
            <person name="Kim J."/>
            <person name="Numa H."/>
            <person name="Itoh T."/>
            <person name="Buell C.R."/>
            <person name="Matsumoto T."/>
        </authorList>
    </citation>
    <scope>NUCLEOTIDE SEQUENCE [LARGE SCALE GENOMIC DNA]</scope>
    <source>
        <strain evidence="2">cv. Nipponbare</strain>
    </source>
</reference>
<dbReference type="InParanoid" id="A0A0N7KJI9"/>
<protein>
    <submittedName>
        <fullName evidence="1">Os04g0568050 protein</fullName>
    </submittedName>
</protein>